<dbReference type="Pfam" id="PF19315">
    <property type="entry name" value="MC_hydratase"/>
    <property type="match status" value="1"/>
</dbReference>
<dbReference type="CDD" id="cd03451">
    <property type="entry name" value="FkbR2"/>
    <property type="match status" value="1"/>
</dbReference>
<dbReference type="InterPro" id="IPR029069">
    <property type="entry name" value="HotDog_dom_sf"/>
</dbReference>
<evidence type="ECO:0000313" key="2">
    <source>
        <dbReference type="Proteomes" id="UP000292445"/>
    </source>
</evidence>
<dbReference type="OrthoDB" id="6703795at2"/>
<keyword evidence="2" id="KW-1185">Reference proteome</keyword>
<proteinExistence type="predicted"/>
<dbReference type="SUPFAM" id="SSF54637">
    <property type="entry name" value="Thioesterase/thiol ester dehydrase-isomerase"/>
    <property type="match status" value="2"/>
</dbReference>
<organism evidence="1 2">
    <name type="scientific">Pigmentiphaga kullae</name>
    <dbReference type="NCBI Taxonomy" id="151784"/>
    <lineage>
        <taxon>Bacteria</taxon>
        <taxon>Pseudomonadati</taxon>
        <taxon>Pseudomonadota</taxon>
        <taxon>Betaproteobacteria</taxon>
        <taxon>Burkholderiales</taxon>
        <taxon>Alcaligenaceae</taxon>
        <taxon>Pigmentiphaga</taxon>
    </lineage>
</organism>
<dbReference type="AlphaFoldDB" id="A0A4Q7N8B0"/>
<dbReference type="Gene3D" id="3.10.129.10">
    <property type="entry name" value="Hotdog Thioesterase"/>
    <property type="match status" value="2"/>
</dbReference>
<dbReference type="EMBL" id="SGXC01000003">
    <property type="protein sequence ID" value="RZS78273.1"/>
    <property type="molecule type" value="Genomic_DNA"/>
</dbReference>
<dbReference type="InterPro" id="IPR048274">
    <property type="entry name" value="MC_hydratase"/>
</dbReference>
<dbReference type="Proteomes" id="UP000292445">
    <property type="component" value="Unassembled WGS sequence"/>
</dbReference>
<comment type="caution">
    <text evidence="1">The sequence shown here is derived from an EMBL/GenBank/DDBJ whole genome shotgun (WGS) entry which is preliminary data.</text>
</comment>
<dbReference type="RefSeq" id="WP_130360922.1">
    <property type="nucleotide sequence ID" value="NZ_SGXC01000003.1"/>
</dbReference>
<evidence type="ECO:0000313" key="1">
    <source>
        <dbReference type="EMBL" id="RZS78273.1"/>
    </source>
</evidence>
<name>A0A4Q7N8B0_9BURK</name>
<dbReference type="PANTHER" id="PTHR43664:SF1">
    <property type="entry name" value="BETA-METHYLMALYL-COA DEHYDRATASE"/>
    <property type="match status" value="1"/>
</dbReference>
<protein>
    <submittedName>
        <fullName evidence="1">Itaconyl-CoA hydratase</fullName>
    </submittedName>
</protein>
<reference evidence="1 2" key="1">
    <citation type="submission" date="2019-02" db="EMBL/GenBank/DDBJ databases">
        <title>Genomic Encyclopedia of Type Strains, Phase IV (KMG-IV): sequencing the most valuable type-strain genomes for metagenomic binning, comparative biology and taxonomic classification.</title>
        <authorList>
            <person name="Goeker M."/>
        </authorList>
    </citation>
    <scope>NUCLEOTIDE SEQUENCE [LARGE SCALE GENOMIC DNA]</scope>
    <source>
        <strain evidence="1 2">K24</strain>
    </source>
</reference>
<gene>
    <name evidence="1" type="ORF">EV675_4917</name>
</gene>
<dbReference type="InterPro" id="IPR052342">
    <property type="entry name" value="MCH/BMMD"/>
</dbReference>
<accession>A0A4Q7N8B0</accession>
<dbReference type="PANTHER" id="PTHR43664">
    <property type="entry name" value="MONOAMINE OXIDASE-RELATED"/>
    <property type="match status" value="1"/>
</dbReference>
<sequence>MHSAYYRLGDDLYAERFGLGFEHLSAGQRFVHRPGITFSQQDNVAEALDSINSAMVHYDDCYAGLTDWKRPLMVSTLTLQRLIGMTSKTFGRRRRIVSMSSIALIRPMFGGDTLYVETEVLATEPVDAHLGRASLLTRGYNQRGEQVAELRYVAELWHGAAGPDVIAGASASDEERFLSHARREDGAWVEQTGLFFEDLRQGETFVHSPRKTLLAEEATLHALRAMEWQPQSHDHAFAQALGLAAPVVPQTWGIGVAVALSTRTFGRVTVNLGWTDVEFGADLMPGDTLEARSMVEGTRLSGSRPDQGVVTVLTEARNQRGEMVNRYRRALMVYRRGANPYARAGY</sequence>
<dbReference type="GO" id="GO:0016829">
    <property type="term" value="F:lyase activity"/>
    <property type="evidence" value="ECO:0007669"/>
    <property type="project" value="InterPro"/>
</dbReference>